<dbReference type="InterPro" id="IPR016024">
    <property type="entry name" value="ARM-type_fold"/>
</dbReference>
<dbReference type="Gene3D" id="1.25.10.10">
    <property type="entry name" value="Leucine-rich Repeat Variant"/>
    <property type="match status" value="1"/>
</dbReference>
<dbReference type="EMBL" id="JANJYI010000005">
    <property type="protein sequence ID" value="KAK2647611.1"/>
    <property type="molecule type" value="Genomic_DNA"/>
</dbReference>
<accession>A0AAD9WY65</accession>
<reference evidence="1" key="1">
    <citation type="journal article" date="2023" name="Plant J.">
        <title>Genome sequences and population genomics provide insights into the demographic history, inbreeding, and mutation load of two 'living fossil' tree species of Dipteronia.</title>
        <authorList>
            <person name="Feng Y."/>
            <person name="Comes H.P."/>
            <person name="Chen J."/>
            <person name="Zhu S."/>
            <person name="Lu R."/>
            <person name="Zhang X."/>
            <person name="Li P."/>
            <person name="Qiu J."/>
            <person name="Olsen K.M."/>
            <person name="Qiu Y."/>
        </authorList>
    </citation>
    <scope>NUCLEOTIDE SEQUENCE</scope>
    <source>
        <strain evidence="1">KIB01</strain>
    </source>
</reference>
<keyword evidence="2" id="KW-1185">Reference proteome</keyword>
<name>A0AAD9WY65_9ROSI</name>
<dbReference type="SUPFAM" id="SSF48371">
    <property type="entry name" value="ARM repeat"/>
    <property type="match status" value="1"/>
</dbReference>
<dbReference type="PANTHER" id="PTHR46710">
    <property type="entry name" value="ARM REPEAT PROTEIN INTERACTING WITH ABF2"/>
    <property type="match status" value="1"/>
</dbReference>
<dbReference type="Proteomes" id="UP001280121">
    <property type="component" value="Unassembled WGS sequence"/>
</dbReference>
<evidence type="ECO:0000313" key="1">
    <source>
        <dbReference type="EMBL" id="KAK2647611.1"/>
    </source>
</evidence>
<dbReference type="InterPro" id="IPR011989">
    <property type="entry name" value="ARM-like"/>
</dbReference>
<sequence>MRDMLPTWCNNEVCTLLVILTNIFGSDTLEKLIVDKGALLHLANLLKTHKDGNGSRAVNSVIRRAADAIANLAHQNSIIKTCGRMEGGIPPVVELLEFTNTKIVECNALPTLIPMLPYIMKR</sequence>
<dbReference type="PANTHER" id="PTHR46710:SF1">
    <property type="entry name" value="ARM REPEAT PROTEIN INTERACTING WITH ABF2"/>
    <property type="match status" value="1"/>
</dbReference>
<dbReference type="AlphaFoldDB" id="A0AAD9WY65"/>
<comment type="caution">
    <text evidence="1">The sequence shown here is derived from an EMBL/GenBank/DDBJ whole genome shotgun (WGS) entry which is preliminary data.</text>
</comment>
<evidence type="ECO:0000313" key="2">
    <source>
        <dbReference type="Proteomes" id="UP001280121"/>
    </source>
</evidence>
<proteinExistence type="predicted"/>
<gene>
    <name evidence="1" type="ORF">Ddye_015100</name>
</gene>
<organism evidence="1 2">
    <name type="scientific">Dipteronia dyeriana</name>
    <dbReference type="NCBI Taxonomy" id="168575"/>
    <lineage>
        <taxon>Eukaryota</taxon>
        <taxon>Viridiplantae</taxon>
        <taxon>Streptophyta</taxon>
        <taxon>Embryophyta</taxon>
        <taxon>Tracheophyta</taxon>
        <taxon>Spermatophyta</taxon>
        <taxon>Magnoliopsida</taxon>
        <taxon>eudicotyledons</taxon>
        <taxon>Gunneridae</taxon>
        <taxon>Pentapetalae</taxon>
        <taxon>rosids</taxon>
        <taxon>malvids</taxon>
        <taxon>Sapindales</taxon>
        <taxon>Sapindaceae</taxon>
        <taxon>Hippocastanoideae</taxon>
        <taxon>Acereae</taxon>
        <taxon>Dipteronia</taxon>
    </lineage>
</organism>
<dbReference type="InterPro" id="IPR044282">
    <property type="entry name" value="ABAP1/ARIA"/>
</dbReference>
<protein>
    <submittedName>
        <fullName evidence="1">Uncharacterized protein</fullName>
    </submittedName>
</protein>